<dbReference type="Pfam" id="PF00440">
    <property type="entry name" value="TetR_N"/>
    <property type="match status" value="1"/>
</dbReference>
<dbReference type="PANTHER" id="PTHR30055">
    <property type="entry name" value="HTH-TYPE TRANSCRIPTIONAL REGULATOR RUTR"/>
    <property type="match status" value="1"/>
</dbReference>
<protein>
    <submittedName>
        <fullName evidence="6">Transcriptional regulator, TetR family</fullName>
    </submittedName>
</protein>
<evidence type="ECO:0000256" key="3">
    <source>
        <dbReference type="ARBA" id="ARBA00023163"/>
    </source>
</evidence>
<dbReference type="Gene3D" id="1.10.357.10">
    <property type="entry name" value="Tetracycline Repressor, domain 2"/>
    <property type="match status" value="1"/>
</dbReference>
<accession>A0ABT1IB72</accession>
<evidence type="ECO:0000256" key="1">
    <source>
        <dbReference type="ARBA" id="ARBA00023015"/>
    </source>
</evidence>
<dbReference type="SUPFAM" id="SSF48498">
    <property type="entry name" value="Tetracyclin repressor-like, C-terminal domain"/>
    <property type="match status" value="1"/>
</dbReference>
<keyword evidence="1" id="KW-0805">Transcription regulation</keyword>
<keyword evidence="7" id="KW-1185">Reference proteome</keyword>
<dbReference type="PROSITE" id="PS01081">
    <property type="entry name" value="HTH_TETR_1"/>
    <property type="match status" value="1"/>
</dbReference>
<dbReference type="EMBL" id="JAMTCO010000005">
    <property type="protein sequence ID" value="MCP2269885.1"/>
    <property type="molecule type" value="Genomic_DNA"/>
</dbReference>
<evidence type="ECO:0000256" key="2">
    <source>
        <dbReference type="ARBA" id="ARBA00023125"/>
    </source>
</evidence>
<dbReference type="SUPFAM" id="SSF46689">
    <property type="entry name" value="Homeodomain-like"/>
    <property type="match status" value="1"/>
</dbReference>
<dbReference type="PANTHER" id="PTHR30055:SF234">
    <property type="entry name" value="HTH-TYPE TRANSCRIPTIONAL REGULATOR BETI"/>
    <property type="match status" value="1"/>
</dbReference>
<name>A0ABT1IB72_9PSEU</name>
<evidence type="ECO:0000313" key="7">
    <source>
        <dbReference type="Proteomes" id="UP001205185"/>
    </source>
</evidence>
<evidence type="ECO:0000256" key="4">
    <source>
        <dbReference type="PROSITE-ProRule" id="PRU00335"/>
    </source>
</evidence>
<comment type="caution">
    <text evidence="6">The sequence shown here is derived from an EMBL/GenBank/DDBJ whole genome shotgun (WGS) entry which is preliminary data.</text>
</comment>
<gene>
    <name evidence="6" type="ORF">LV75_002374</name>
</gene>
<dbReference type="PROSITE" id="PS50977">
    <property type="entry name" value="HTH_TETR_2"/>
    <property type="match status" value="1"/>
</dbReference>
<dbReference type="InterPro" id="IPR009057">
    <property type="entry name" value="Homeodomain-like_sf"/>
</dbReference>
<feature type="domain" description="HTH tetR-type" evidence="5">
    <location>
        <begin position="13"/>
        <end position="73"/>
    </location>
</feature>
<feature type="DNA-binding region" description="H-T-H motif" evidence="4">
    <location>
        <begin position="36"/>
        <end position="55"/>
    </location>
</feature>
<proteinExistence type="predicted"/>
<sequence>MPTLRPRREDYSESTRQALVDSAVALFTKQGYAATSLDAIAKRARVTKGALYHHFSGKQAVFEAAFSAVEKAVLARLGEIVTGPGTPWDRAVSGLQAYVQVCLEPSYQRIAIHEGPVVMGWERWREAEEHFSFGLVKSAIEALIAAGEIDDLPLEVTARILFGALQTGAAIIAGADNPKQASTEVSRTIIRVLEGMRVPPTPDPLR</sequence>
<dbReference type="Pfam" id="PF21351">
    <property type="entry name" value="TetR_C_41"/>
    <property type="match status" value="1"/>
</dbReference>
<reference evidence="6 7" key="1">
    <citation type="submission" date="2022-06" db="EMBL/GenBank/DDBJ databases">
        <title>Genomic Encyclopedia of Archaeal and Bacterial Type Strains, Phase II (KMG-II): from individual species to whole genera.</title>
        <authorList>
            <person name="Goeker M."/>
        </authorList>
    </citation>
    <scope>NUCLEOTIDE SEQUENCE [LARGE SCALE GENOMIC DNA]</scope>
    <source>
        <strain evidence="6 7">DSM 44255</strain>
    </source>
</reference>
<dbReference type="PRINTS" id="PR00455">
    <property type="entry name" value="HTHTETR"/>
</dbReference>
<evidence type="ECO:0000259" key="5">
    <source>
        <dbReference type="PROSITE" id="PS50977"/>
    </source>
</evidence>
<evidence type="ECO:0000313" key="6">
    <source>
        <dbReference type="EMBL" id="MCP2269885.1"/>
    </source>
</evidence>
<dbReference type="InterPro" id="IPR050109">
    <property type="entry name" value="HTH-type_TetR-like_transc_reg"/>
</dbReference>
<dbReference type="InterPro" id="IPR049484">
    <property type="entry name" value="Rv0078-like_C"/>
</dbReference>
<organism evidence="6 7">
    <name type="scientific">Actinokineospora diospyrosa</name>
    <dbReference type="NCBI Taxonomy" id="103728"/>
    <lineage>
        <taxon>Bacteria</taxon>
        <taxon>Bacillati</taxon>
        <taxon>Actinomycetota</taxon>
        <taxon>Actinomycetes</taxon>
        <taxon>Pseudonocardiales</taxon>
        <taxon>Pseudonocardiaceae</taxon>
        <taxon>Actinokineospora</taxon>
    </lineage>
</organism>
<keyword evidence="3" id="KW-0804">Transcription</keyword>
<dbReference type="InterPro" id="IPR023772">
    <property type="entry name" value="DNA-bd_HTH_TetR-type_CS"/>
</dbReference>
<dbReference type="Proteomes" id="UP001205185">
    <property type="component" value="Unassembled WGS sequence"/>
</dbReference>
<keyword evidence="2 4" id="KW-0238">DNA-binding</keyword>
<dbReference type="InterPro" id="IPR036271">
    <property type="entry name" value="Tet_transcr_reg_TetR-rel_C_sf"/>
</dbReference>
<dbReference type="InterPro" id="IPR001647">
    <property type="entry name" value="HTH_TetR"/>
</dbReference>